<evidence type="ECO:0000313" key="2">
    <source>
        <dbReference type="EMBL" id="MBW2937542.1"/>
    </source>
</evidence>
<keyword evidence="1" id="KW-0812">Transmembrane</keyword>
<evidence type="ECO:0000256" key="1">
    <source>
        <dbReference type="SAM" id="Phobius"/>
    </source>
</evidence>
<keyword evidence="1" id="KW-1133">Transmembrane helix</keyword>
<accession>A0A9X1FPN7</accession>
<comment type="caution">
    <text evidence="2">The sequence shown here is derived from an EMBL/GenBank/DDBJ whole genome shotgun (WGS) entry which is preliminary data.</text>
</comment>
<dbReference type="RefSeq" id="WP_219051965.1">
    <property type="nucleotide sequence ID" value="NZ_JAHWDP010000002.1"/>
</dbReference>
<name>A0A9X1FPN7_9FLAO</name>
<evidence type="ECO:0000313" key="3">
    <source>
        <dbReference type="Proteomes" id="UP001138686"/>
    </source>
</evidence>
<gene>
    <name evidence="2" type="ORF">KXJ69_05460</name>
</gene>
<keyword evidence="3" id="KW-1185">Reference proteome</keyword>
<dbReference type="EMBL" id="JAHWDP010000002">
    <property type="protein sequence ID" value="MBW2937542.1"/>
    <property type="molecule type" value="Genomic_DNA"/>
</dbReference>
<reference evidence="2" key="1">
    <citation type="submission" date="2021-07" db="EMBL/GenBank/DDBJ databases">
        <title>Aureisphaera sp. CAU 1614 isolated from sea sediment.</title>
        <authorList>
            <person name="Kim W."/>
        </authorList>
    </citation>
    <scope>NUCLEOTIDE SEQUENCE</scope>
    <source>
        <strain evidence="2">CAU 1614</strain>
    </source>
</reference>
<feature type="transmembrane region" description="Helical" evidence="1">
    <location>
        <begin position="166"/>
        <end position="184"/>
    </location>
</feature>
<organism evidence="2 3">
    <name type="scientific">Halomarinibacterium sedimenti</name>
    <dbReference type="NCBI Taxonomy" id="2857106"/>
    <lineage>
        <taxon>Bacteria</taxon>
        <taxon>Pseudomonadati</taxon>
        <taxon>Bacteroidota</taxon>
        <taxon>Flavobacteriia</taxon>
        <taxon>Flavobacteriales</taxon>
        <taxon>Flavobacteriaceae</taxon>
        <taxon>Halomarinibacterium</taxon>
    </lineage>
</organism>
<protein>
    <submittedName>
        <fullName evidence="2">MotA/TolQ/ExbB proton channel family protein</fullName>
    </submittedName>
</protein>
<sequence>MKIEVIEIILVCLIVSIQLFVFIRTFVKIQLFKKIIPRIDLLFVTKVLLPISDLESLSPKEILENIEKYKEVQTNQNSDEVLDSNNNYDLFNRGETINDNILKTEVNFIEINGKLNQVFEKILFSLNNYLIRNRGAASDFNLMKDIVERNTDAIEEDINLSIGTPLYLGLMGTMMGIVIALFNMPDLGLELGIGQTGKTLDEGIAMLIGGVKIAMIASFMGLMLTIINSGWIFKGSRSYSESKKNDFYIFLQIELLPIINQGLASTLESLQRNLLQFNSEFSRNLKDLTGVFDSNRNAIREQKELLDAIDKAKVSEMTKYNVAVLKQLDLSVGKFEKFNAFLSNTTQFVENSQLIVTKSNELLARTENFKSIAENIDSNLNQSQQLLAFLSDHFNKLEEHKEFTSNTVADVGHSISETFKELKEHIQNSSESVKQFTIDETEALKNALSESKTNLVNLEHLAGLKADLSLFKDSSISQGNKLKLSIDELNQNMARAIIVLEQIENKKDLISKVKNLFKVNND</sequence>
<keyword evidence="1" id="KW-0472">Membrane</keyword>
<dbReference type="Proteomes" id="UP001138686">
    <property type="component" value="Unassembled WGS sequence"/>
</dbReference>
<feature type="transmembrane region" description="Helical" evidence="1">
    <location>
        <begin position="6"/>
        <end position="27"/>
    </location>
</feature>
<feature type="transmembrane region" description="Helical" evidence="1">
    <location>
        <begin position="204"/>
        <end position="227"/>
    </location>
</feature>
<proteinExistence type="predicted"/>
<dbReference type="AlphaFoldDB" id="A0A9X1FPN7"/>